<dbReference type="GO" id="GO:0000145">
    <property type="term" value="C:exocyst"/>
    <property type="evidence" value="ECO:0007669"/>
    <property type="project" value="InterPro"/>
</dbReference>
<gene>
    <name evidence="1" type="ORF">VNO80_28761</name>
</gene>
<dbReference type="PANTHER" id="PTHR12542">
    <property type="entry name" value="EXOCYST COMPLEX PROTEIN EXO70"/>
    <property type="match status" value="1"/>
</dbReference>
<keyword evidence="2" id="KW-1185">Reference proteome</keyword>
<dbReference type="InterPro" id="IPR004140">
    <property type="entry name" value="Exo70"/>
</dbReference>
<protein>
    <submittedName>
        <fullName evidence="1">Uncharacterized protein</fullName>
    </submittedName>
</protein>
<dbReference type="EMBL" id="JAYMYR010000011">
    <property type="protein sequence ID" value="KAK7332015.1"/>
    <property type="molecule type" value="Genomic_DNA"/>
</dbReference>
<dbReference type="InterPro" id="IPR016159">
    <property type="entry name" value="Cullin_repeat-like_dom_sf"/>
</dbReference>
<dbReference type="GO" id="GO:0006887">
    <property type="term" value="P:exocytosis"/>
    <property type="evidence" value="ECO:0007669"/>
    <property type="project" value="InterPro"/>
</dbReference>
<reference evidence="1 2" key="1">
    <citation type="submission" date="2024-01" db="EMBL/GenBank/DDBJ databases">
        <title>The genomes of 5 underutilized Papilionoideae crops provide insights into root nodulation and disease resistanc.</title>
        <authorList>
            <person name="Jiang F."/>
        </authorList>
    </citation>
    <scope>NUCLEOTIDE SEQUENCE [LARGE SCALE GENOMIC DNA]</scope>
    <source>
        <strain evidence="1">JINMINGXINNONG_FW02</strain>
        <tissue evidence="1">Leaves</tissue>
    </source>
</reference>
<dbReference type="PANTHER" id="PTHR12542:SF41">
    <property type="entry name" value="EXOCYST COMPLEX COMPONENT 7"/>
    <property type="match status" value="1"/>
</dbReference>
<evidence type="ECO:0000313" key="1">
    <source>
        <dbReference type="EMBL" id="KAK7332015.1"/>
    </source>
</evidence>
<sequence>MQKISVLDTCSKVLEESLQKLGVEKLNKDDVQKLEWEVLEAKIGNWIHFMLIAVATTEGACCVNLRRVWKIAEPQSILSLSRELEAADCSVGDQMVGLFCFKKLIVALGLGCLWDSAGCKWLGFLLCELGQYPSPLIDNYGLEFQLTF</sequence>
<dbReference type="Gene3D" id="1.20.1280.170">
    <property type="entry name" value="Exocyst complex component Exo70"/>
    <property type="match status" value="1"/>
</dbReference>
<dbReference type="AlphaFoldDB" id="A0AAN9QBS5"/>
<evidence type="ECO:0000313" key="2">
    <source>
        <dbReference type="Proteomes" id="UP001374584"/>
    </source>
</evidence>
<name>A0AAN9QBS5_PHACN</name>
<comment type="caution">
    <text evidence="1">The sequence shown here is derived from an EMBL/GenBank/DDBJ whole genome shotgun (WGS) entry which is preliminary data.</text>
</comment>
<dbReference type="SUPFAM" id="SSF74788">
    <property type="entry name" value="Cullin repeat-like"/>
    <property type="match status" value="1"/>
</dbReference>
<proteinExistence type="predicted"/>
<dbReference type="Proteomes" id="UP001374584">
    <property type="component" value="Unassembled WGS sequence"/>
</dbReference>
<organism evidence="1 2">
    <name type="scientific">Phaseolus coccineus</name>
    <name type="common">Scarlet runner bean</name>
    <name type="synonym">Phaseolus multiflorus</name>
    <dbReference type="NCBI Taxonomy" id="3886"/>
    <lineage>
        <taxon>Eukaryota</taxon>
        <taxon>Viridiplantae</taxon>
        <taxon>Streptophyta</taxon>
        <taxon>Embryophyta</taxon>
        <taxon>Tracheophyta</taxon>
        <taxon>Spermatophyta</taxon>
        <taxon>Magnoliopsida</taxon>
        <taxon>eudicotyledons</taxon>
        <taxon>Gunneridae</taxon>
        <taxon>Pentapetalae</taxon>
        <taxon>rosids</taxon>
        <taxon>fabids</taxon>
        <taxon>Fabales</taxon>
        <taxon>Fabaceae</taxon>
        <taxon>Papilionoideae</taxon>
        <taxon>50 kb inversion clade</taxon>
        <taxon>NPAAA clade</taxon>
        <taxon>indigoferoid/millettioid clade</taxon>
        <taxon>Phaseoleae</taxon>
        <taxon>Phaseolus</taxon>
    </lineage>
</organism>
<accession>A0AAN9QBS5</accession>